<sequence>KGLKKYFVNMDEYLSSLGLYRKMVARDASSLFRAVSEQVSGGRVLGPRRTYVKGPPPCLP</sequence>
<organism evidence="1 2">
    <name type="scientific">Goodea atripinnis</name>
    <dbReference type="NCBI Taxonomy" id="208336"/>
    <lineage>
        <taxon>Eukaryota</taxon>
        <taxon>Metazoa</taxon>
        <taxon>Chordata</taxon>
        <taxon>Craniata</taxon>
        <taxon>Vertebrata</taxon>
        <taxon>Euteleostomi</taxon>
        <taxon>Actinopterygii</taxon>
        <taxon>Neopterygii</taxon>
        <taxon>Teleostei</taxon>
        <taxon>Neoteleostei</taxon>
        <taxon>Acanthomorphata</taxon>
        <taxon>Ovalentaria</taxon>
        <taxon>Atherinomorphae</taxon>
        <taxon>Cyprinodontiformes</taxon>
        <taxon>Goodeidae</taxon>
        <taxon>Goodea</taxon>
    </lineage>
</organism>
<keyword evidence="1" id="KW-0328">Glycosyltransferase</keyword>
<evidence type="ECO:0000313" key="1">
    <source>
        <dbReference type="EMBL" id="MEQ2190280.1"/>
    </source>
</evidence>
<feature type="non-terminal residue" evidence="1">
    <location>
        <position position="1"/>
    </location>
</feature>
<protein>
    <submittedName>
        <fullName evidence="1">N-acetylglucosaminyldiphosphodolichol N-acetylglucosaminyltransferase catalytic subunit alg13</fullName>
    </submittedName>
</protein>
<dbReference type="GO" id="GO:0016757">
    <property type="term" value="F:glycosyltransferase activity"/>
    <property type="evidence" value="ECO:0007669"/>
    <property type="project" value="UniProtKB-KW"/>
</dbReference>
<reference evidence="1 2" key="1">
    <citation type="submission" date="2021-06" db="EMBL/GenBank/DDBJ databases">
        <authorList>
            <person name="Palmer J.M."/>
        </authorList>
    </citation>
    <scope>NUCLEOTIDE SEQUENCE [LARGE SCALE GENOMIC DNA]</scope>
    <source>
        <strain evidence="1 2">GA_2019</strain>
        <tissue evidence="1">Muscle</tissue>
    </source>
</reference>
<proteinExistence type="predicted"/>
<evidence type="ECO:0000313" key="2">
    <source>
        <dbReference type="Proteomes" id="UP001476798"/>
    </source>
</evidence>
<dbReference type="Gene3D" id="3.90.70.80">
    <property type="match status" value="1"/>
</dbReference>
<keyword evidence="2" id="KW-1185">Reference proteome</keyword>
<gene>
    <name evidence="1" type="primary">ALG13</name>
    <name evidence="1" type="ORF">GOODEAATRI_034159</name>
</gene>
<name>A0ABV0Q3C0_9TELE</name>
<dbReference type="EMBL" id="JAHRIO010098066">
    <property type="protein sequence ID" value="MEQ2190280.1"/>
    <property type="molecule type" value="Genomic_DNA"/>
</dbReference>
<accession>A0ABV0Q3C0</accession>
<dbReference type="Proteomes" id="UP001476798">
    <property type="component" value="Unassembled WGS sequence"/>
</dbReference>
<comment type="caution">
    <text evidence="1">The sequence shown here is derived from an EMBL/GenBank/DDBJ whole genome shotgun (WGS) entry which is preliminary data.</text>
</comment>
<keyword evidence="1" id="KW-0808">Transferase</keyword>